<dbReference type="SMART" id="SM00354">
    <property type="entry name" value="HTH_LACI"/>
    <property type="match status" value="1"/>
</dbReference>
<dbReference type="InterPro" id="IPR046335">
    <property type="entry name" value="LacI/GalR-like_sensor"/>
</dbReference>
<dbReference type="InterPro" id="IPR028082">
    <property type="entry name" value="Peripla_BP_I"/>
</dbReference>
<dbReference type="EMBL" id="JACIDX010000017">
    <property type="protein sequence ID" value="MBB3956885.1"/>
    <property type="molecule type" value="Genomic_DNA"/>
</dbReference>
<dbReference type="Gene3D" id="3.40.50.2300">
    <property type="match status" value="2"/>
</dbReference>
<evidence type="ECO:0000256" key="1">
    <source>
        <dbReference type="ARBA" id="ARBA00023015"/>
    </source>
</evidence>
<dbReference type="Pfam" id="PF00356">
    <property type="entry name" value="LacI"/>
    <property type="match status" value="1"/>
</dbReference>
<feature type="domain" description="HTH lacI-type" evidence="4">
    <location>
        <begin position="33"/>
        <end position="87"/>
    </location>
</feature>
<organism evidence="5 6">
    <name type="scientific">Novosphingobium sediminicola</name>
    <dbReference type="NCBI Taxonomy" id="563162"/>
    <lineage>
        <taxon>Bacteria</taxon>
        <taxon>Pseudomonadati</taxon>
        <taxon>Pseudomonadota</taxon>
        <taxon>Alphaproteobacteria</taxon>
        <taxon>Sphingomonadales</taxon>
        <taxon>Sphingomonadaceae</taxon>
        <taxon>Novosphingobium</taxon>
    </lineage>
</organism>
<evidence type="ECO:0000256" key="3">
    <source>
        <dbReference type="ARBA" id="ARBA00023163"/>
    </source>
</evidence>
<sequence>MGEDDRHKTAKLHSTDEAETLIDASKAKKRYRVTSFDVAAEAGVSQSTVSRALAGDPVVSEATRARVAAAAAKLNYHVDENAARLRTGRTGTLAVVVICRPDEDIKNFNPFHFALLGSVCAAASRRRHETIVSFQGASDHLWGLYQEQRKADGLIVIGTSENWDAWDYFHSIAAEGAHLVCWGSPHEDLDWVRSDNIGGARMATQHLIDSGYRNIVCIASETSAQRQFKERYEGYAELLREQGMEPRLITFEEGMSRDEQGRRAAVELIRSGVPFDAIFACCDEMALGALRVLREQGISVPEQVGLIGFDGIRAGAHSAPPLSSVEPDFQTAGEVLVDRLLSVIAGTPGEKKRVPVRLLPRGSSRR</sequence>
<reference evidence="5 6" key="1">
    <citation type="submission" date="2020-08" db="EMBL/GenBank/DDBJ databases">
        <title>Genomic Encyclopedia of Type Strains, Phase IV (KMG-IV): sequencing the most valuable type-strain genomes for metagenomic binning, comparative biology and taxonomic classification.</title>
        <authorList>
            <person name="Goeker M."/>
        </authorList>
    </citation>
    <scope>NUCLEOTIDE SEQUENCE [LARGE SCALE GENOMIC DNA]</scope>
    <source>
        <strain evidence="5 6">DSM 27057</strain>
    </source>
</reference>
<dbReference type="InterPro" id="IPR000843">
    <property type="entry name" value="HTH_LacI"/>
</dbReference>
<evidence type="ECO:0000259" key="4">
    <source>
        <dbReference type="PROSITE" id="PS50932"/>
    </source>
</evidence>
<gene>
    <name evidence="5" type="ORF">GGR38_003852</name>
</gene>
<comment type="caution">
    <text evidence="5">The sequence shown here is derived from an EMBL/GenBank/DDBJ whole genome shotgun (WGS) entry which is preliminary data.</text>
</comment>
<dbReference type="PANTHER" id="PTHR30146">
    <property type="entry name" value="LACI-RELATED TRANSCRIPTIONAL REPRESSOR"/>
    <property type="match status" value="1"/>
</dbReference>
<dbReference type="PROSITE" id="PS50932">
    <property type="entry name" value="HTH_LACI_2"/>
    <property type="match status" value="1"/>
</dbReference>
<dbReference type="CDD" id="cd01392">
    <property type="entry name" value="HTH_LacI"/>
    <property type="match status" value="1"/>
</dbReference>
<dbReference type="PANTHER" id="PTHR30146:SF120">
    <property type="entry name" value="ALANINE RACEMASE"/>
    <property type="match status" value="1"/>
</dbReference>
<dbReference type="Gene3D" id="1.10.260.40">
    <property type="entry name" value="lambda repressor-like DNA-binding domains"/>
    <property type="match status" value="1"/>
</dbReference>
<keyword evidence="2 5" id="KW-0238">DNA-binding</keyword>
<accession>A0A7W6CN94</accession>
<evidence type="ECO:0000313" key="6">
    <source>
        <dbReference type="Proteomes" id="UP000548867"/>
    </source>
</evidence>
<dbReference type="SUPFAM" id="SSF47413">
    <property type="entry name" value="lambda repressor-like DNA-binding domains"/>
    <property type="match status" value="1"/>
</dbReference>
<dbReference type="AlphaFoldDB" id="A0A7W6CN94"/>
<name>A0A7W6CN94_9SPHN</name>
<keyword evidence="6" id="KW-1185">Reference proteome</keyword>
<dbReference type="Pfam" id="PF13377">
    <property type="entry name" value="Peripla_BP_3"/>
    <property type="match status" value="1"/>
</dbReference>
<evidence type="ECO:0000313" key="5">
    <source>
        <dbReference type="EMBL" id="MBB3956885.1"/>
    </source>
</evidence>
<protein>
    <submittedName>
        <fullName evidence="5">DNA-binding LacI/PurR family transcriptional regulator</fullName>
    </submittedName>
</protein>
<dbReference type="GO" id="GO:0000976">
    <property type="term" value="F:transcription cis-regulatory region binding"/>
    <property type="evidence" value="ECO:0007669"/>
    <property type="project" value="TreeGrafter"/>
</dbReference>
<dbReference type="InterPro" id="IPR010982">
    <property type="entry name" value="Lambda_DNA-bd_dom_sf"/>
</dbReference>
<dbReference type="GO" id="GO:0003700">
    <property type="term" value="F:DNA-binding transcription factor activity"/>
    <property type="evidence" value="ECO:0007669"/>
    <property type="project" value="TreeGrafter"/>
</dbReference>
<keyword evidence="1" id="KW-0805">Transcription regulation</keyword>
<dbReference type="Proteomes" id="UP000548867">
    <property type="component" value="Unassembled WGS sequence"/>
</dbReference>
<keyword evidence="3" id="KW-0804">Transcription</keyword>
<proteinExistence type="predicted"/>
<dbReference type="RefSeq" id="WP_183627733.1">
    <property type="nucleotide sequence ID" value="NZ_JACIDX010000017.1"/>
</dbReference>
<dbReference type="SUPFAM" id="SSF53822">
    <property type="entry name" value="Periplasmic binding protein-like I"/>
    <property type="match status" value="1"/>
</dbReference>
<evidence type="ECO:0000256" key="2">
    <source>
        <dbReference type="ARBA" id="ARBA00023125"/>
    </source>
</evidence>